<dbReference type="CDD" id="cd16936">
    <property type="entry name" value="HATPase_RsbW-like"/>
    <property type="match status" value="1"/>
</dbReference>
<evidence type="ECO:0000256" key="1">
    <source>
        <dbReference type="ARBA" id="ARBA00022527"/>
    </source>
</evidence>
<evidence type="ECO:0000256" key="2">
    <source>
        <dbReference type="SAM" id="MobiDB-lite"/>
    </source>
</evidence>
<protein>
    <submittedName>
        <fullName evidence="4">ATP-binding protein</fullName>
    </submittedName>
</protein>
<keyword evidence="1" id="KW-0418">Kinase</keyword>
<dbReference type="PANTHER" id="PTHR35526:SF3">
    <property type="entry name" value="ANTI-SIGMA-F FACTOR RSBW"/>
    <property type="match status" value="1"/>
</dbReference>
<dbReference type="Pfam" id="PF13581">
    <property type="entry name" value="HATPase_c_2"/>
    <property type="match status" value="1"/>
</dbReference>
<organism evidence="4 5">
    <name type="scientific">Streptantibioticus ferralitis</name>
    <dbReference type="NCBI Taxonomy" id="236510"/>
    <lineage>
        <taxon>Bacteria</taxon>
        <taxon>Bacillati</taxon>
        <taxon>Actinomycetota</taxon>
        <taxon>Actinomycetes</taxon>
        <taxon>Kitasatosporales</taxon>
        <taxon>Streptomycetaceae</taxon>
        <taxon>Streptantibioticus</taxon>
    </lineage>
</organism>
<keyword evidence="1" id="KW-0808">Transferase</keyword>
<sequence length="142" mass="15672">MTDQAPYTDTSGIAKPQQVTTSIRRERRRVRQLRRVGREHMTSWGLGALADDVELLISEMATNAVVHGKARSVGFFLSYAQGEVRIEVDDGTPGSWPQLIDQDTGRESGRGVFILDSLARSWGTSADGRRTWCTLSVHSAVP</sequence>
<feature type="domain" description="Histidine kinase/HSP90-like ATPase" evidence="3">
    <location>
        <begin position="26"/>
        <end position="132"/>
    </location>
</feature>
<feature type="region of interest" description="Disordered" evidence="2">
    <location>
        <begin position="1"/>
        <end position="20"/>
    </location>
</feature>
<evidence type="ECO:0000259" key="3">
    <source>
        <dbReference type="Pfam" id="PF13581"/>
    </source>
</evidence>
<dbReference type="Proteomes" id="UP001220022">
    <property type="component" value="Unassembled WGS sequence"/>
</dbReference>
<dbReference type="EMBL" id="JARHTQ010000011">
    <property type="protein sequence ID" value="MDF2257664.1"/>
    <property type="molecule type" value="Genomic_DNA"/>
</dbReference>
<evidence type="ECO:0000313" key="4">
    <source>
        <dbReference type="EMBL" id="MDF2257664.1"/>
    </source>
</evidence>
<keyword evidence="4" id="KW-0067">ATP-binding</keyword>
<reference evidence="4 5" key="1">
    <citation type="submission" date="2023-03" db="EMBL/GenBank/DDBJ databases">
        <title>Draft genome sequence of type strain Streptomyces ferralitis JCM 14344.</title>
        <authorList>
            <person name="Klaysubun C."/>
            <person name="Duangmal K."/>
        </authorList>
    </citation>
    <scope>NUCLEOTIDE SEQUENCE [LARGE SCALE GENOMIC DNA]</scope>
    <source>
        <strain evidence="4 5">JCM 14344</strain>
    </source>
</reference>
<keyword evidence="1" id="KW-0723">Serine/threonine-protein kinase</keyword>
<proteinExistence type="predicted"/>
<keyword evidence="4" id="KW-0547">Nucleotide-binding</keyword>
<dbReference type="InterPro" id="IPR003594">
    <property type="entry name" value="HATPase_dom"/>
</dbReference>
<name>A0ABT5Z1U4_9ACTN</name>
<dbReference type="InterPro" id="IPR050267">
    <property type="entry name" value="Anti-sigma-factor_SerPK"/>
</dbReference>
<comment type="caution">
    <text evidence="4">The sequence shown here is derived from an EMBL/GenBank/DDBJ whole genome shotgun (WGS) entry which is preliminary data.</text>
</comment>
<dbReference type="Gene3D" id="3.30.565.10">
    <property type="entry name" value="Histidine kinase-like ATPase, C-terminal domain"/>
    <property type="match status" value="1"/>
</dbReference>
<dbReference type="PANTHER" id="PTHR35526">
    <property type="entry name" value="ANTI-SIGMA-F FACTOR RSBW-RELATED"/>
    <property type="match status" value="1"/>
</dbReference>
<evidence type="ECO:0000313" key="5">
    <source>
        <dbReference type="Proteomes" id="UP001220022"/>
    </source>
</evidence>
<gene>
    <name evidence="4" type="ORF">P2L57_18660</name>
</gene>
<keyword evidence="5" id="KW-1185">Reference proteome</keyword>
<dbReference type="GO" id="GO:0005524">
    <property type="term" value="F:ATP binding"/>
    <property type="evidence" value="ECO:0007669"/>
    <property type="project" value="UniProtKB-KW"/>
</dbReference>
<accession>A0ABT5Z1U4</accession>
<dbReference type="InterPro" id="IPR036890">
    <property type="entry name" value="HATPase_C_sf"/>
</dbReference>
<dbReference type="RefSeq" id="WP_275815910.1">
    <property type="nucleotide sequence ID" value="NZ_BAAANM010000022.1"/>
</dbReference>